<name>A0A284S4Q7_ARMOS</name>
<reference evidence="2" key="1">
    <citation type="journal article" date="2017" name="Nat. Ecol. Evol.">
        <title>Genome expansion and lineage-specific genetic innovations in the forest pathogenic fungi Armillaria.</title>
        <authorList>
            <person name="Sipos G."/>
            <person name="Prasanna A.N."/>
            <person name="Walter M.C."/>
            <person name="O'Connor E."/>
            <person name="Balint B."/>
            <person name="Krizsan K."/>
            <person name="Kiss B."/>
            <person name="Hess J."/>
            <person name="Varga T."/>
            <person name="Slot J."/>
            <person name="Riley R."/>
            <person name="Boka B."/>
            <person name="Rigling D."/>
            <person name="Barry K."/>
            <person name="Lee J."/>
            <person name="Mihaltcheva S."/>
            <person name="LaButti K."/>
            <person name="Lipzen A."/>
            <person name="Waldron R."/>
            <person name="Moloney N.M."/>
            <person name="Sperisen C."/>
            <person name="Kredics L."/>
            <person name="Vagvoelgyi C."/>
            <person name="Patrignani A."/>
            <person name="Fitzpatrick D."/>
            <person name="Nagy I."/>
            <person name="Doyle S."/>
            <person name="Anderson J.B."/>
            <person name="Grigoriev I.V."/>
            <person name="Gueldener U."/>
            <person name="Muensterkoetter M."/>
            <person name="Nagy L.G."/>
        </authorList>
    </citation>
    <scope>NUCLEOTIDE SEQUENCE [LARGE SCALE GENOMIC DNA]</scope>
    <source>
        <strain evidence="2">C18/9</strain>
    </source>
</reference>
<dbReference type="EMBL" id="FUEG01000032">
    <property type="protein sequence ID" value="SJL15979.1"/>
    <property type="molecule type" value="Genomic_DNA"/>
</dbReference>
<gene>
    <name evidence="1" type="ORF">ARMOST_19493</name>
</gene>
<sequence length="142" mass="16257">MSFPSTLHPVDPSDLHLLMSTNIPPTINQRLSLQMALTHRTSDIASLYQTLDDCKKMHLRLHREIVTAEKDIGSIKAITHPVRVLPPELLREIFMYRRKGGFNVGAKCVCLYLHSGLTRHTLRVLDARYMRVPLIRGPRVHT</sequence>
<evidence type="ECO:0000313" key="1">
    <source>
        <dbReference type="EMBL" id="SJL15979.1"/>
    </source>
</evidence>
<evidence type="ECO:0000313" key="2">
    <source>
        <dbReference type="Proteomes" id="UP000219338"/>
    </source>
</evidence>
<dbReference type="Proteomes" id="UP000219338">
    <property type="component" value="Unassembled WGS sequence"/>
</dbReference>
<accession>A0A284S4Q7</accession>
<keyword evidence="2" id="KW-1185">Reference proteome</keyword>
<protein>
    <submittedName>
        <fullName evidence="1">Uncharacterized protein</fullName>
    </submittedName>
</protein>
<proteinExistence type="predicted"/>
<dbReference type="OrthoDB" id="2646305at2759"/>
<organism evidence="1 2">
    <name type="scientific">Armillaria ostoyae</name>
    <name type="common">Armillaria root rot fungus</name>
    <dbReference type="NCBI Taxonomy" id="47428"/>
    <lineage>
        <taxon>Eukaryota</taxon>
        <taxon>Fungi</taxon>
        <taxon>Dikarya</taxon>
        <taxon>Basidiomycota</taxon>
        <taxon>Agaricomycotina</taxon>
        <taxon>Agaricomycetes</taxon>
        <taxon>Agaricomycetidae</taxon>
        <taxon>Agaricales</taxon>
        <taxon>Marasmiineae</taxon>
        <taxon>Physalacriaceae</taxon>
        <taxon>Armillaria</taxon>
    </lineage>
</organism>
<dbReference type="AlphaFoldDB" id="A0A284S4Q7"/>